<dbReference type="EMBL" id="JAVREV010000003">
    <property type="protein sequence ID" value="MDT0442247.1"/>
    <property type="molecule type" value="Genomic_DNA"/>
</dbReference>
<dbReference type="PANTHER" id="PTHR42759">
    <property type="entry name" value="MOXR FAMILY PROTEIN"/>
    <property type="match status" value="1"/>
</dbReference>
<evidence type="ECO:0000256" key="1">
    <source>
        <dbReference type="SAM" id="MobiDB-lite"/>
    </source>
</evidence>
<dbReference type="CDD" id="cd00009">
    <property type="entry name" value="AAA"/>
    <property type="match status" value="1"/>
</dbReference>
<feature type="region of interest" description="Disordered" evidence="1">
    <location>
        <begin position="23"/>
        <end position="42"/>
    </location>
</feature>
<dbReference type="Gene3D" id="3.40.50.300">
    <property type="entry name" value="P-loop containing nucleotide triphosphate hydrolases"/>
    <property type="match status" value="1"/>
</dbReference>
<sequence length="314" mass="34546">MRPDESGGGQPGVDVLRYAKEFDPVRDTGRDTGRAAAASGGDDGYAEDDEVYVFDDERLVLAVNVALKTGRPLLLYGPPGSGKSSLAPNVARILGWRHRSFVVTARTEPEDLMWRFDALRRLNDAQANALSEDMAVYYPRGPLWLAFEEAGASRSVVLIDEIDKADPDLPNSLLEPLGSLSFPVPWDSGRRVTVTPAQAPLVVITTNDERELPRPFLRRCIVFELSAPSEEHLLRVARKHLGARYDETLARQVAGALLNFRDRLDDGAAGPSTAEFLDALKAGQQLGVVPGTPEWQVLEAVALRKRRDAWDHRA</sequence>
<name>A0ABU2RZQ7_9ACTN</name>
<evidence type="ECO:0000313" key="4">
    <source>
        <dbReference type="Proteomes" id="UP001183615"/>
    </source>
</evidence>
<dbReference type="SUPFAM" id="SSF52540">
    <property type="entry name" value="P-loop containing nucleoside triphosphate hydrolases"/>
    <property type="match status" value="1"/>
</dbReference>
<dbReference type="InterPro" id="IPR027417">
    <property type="entry name" value="P-loop_NTPase"/>
</dbReference>
<evidence type="ECO:0000259" key="2">
    <source>
        <dbReference type="SMART" id="SM00382"/>
    </source>
</evidence>
<dbReference type="InterPro" id="IPR003593">
    <property type="entry name" value="AAA+_ATPase"/>
</dbReference>
<reference evidence="4" key="1">
    <citation type="submission" date="2023-07" db="EMBL/GenBank/DDBJ databases">
        <title>30 novel species of actinomycetes from the DSMZ collection.</title>
        <authorList>
            <person name="Nouioui I."/>
        </authorList>
    </citation>
    <scope>NUCLEOTIDE SEQUENCE [LARGE SCALE GENOMIC DNA]</scope>
    <source>
        <strain evidence="4">DSM 41886</strain>
    </source>
</reference>
<dbReference type="Pfam" id="PF07728">
    <property type="entry name" value="AAA_5"/>
    <property type="match status" value="1"/>
</dbReference>
<evidence type="ECO:0000313" key="3">
    <source>
        <dbReference type="EMBL" id="MDT0442247.1"/>
    </source>
</evidence>
<dbReference type="InterPro" id="IPR050764">
    <property type="entry name" value="CbbQ/NirQ/NorQ/GpvN"/>
</dbReference>
<keyword evidence="4" id="KW-1185">Reference proteome</keyword>
<accession>A0ABU2RZQ7</accession>
<dbReference type="PANTHER" id="PTHR42759:SF1">
    <property type="entry name" value="MAGNESIUM-CHELATASE SUBUNIT CHLD"/>
    <property type="match status" value="1"/>
</dbReference>
<feature type="compositionally biased region" description="Basic and acidic residues" evidence="1">
    <location>
        <begin position="23"/>
        <end position="33"/>
    </location>
</feature>
<dbReference type="RefSeq" id="WP_311616684.1">
    <property type="nucleotide sequence ID" value="NZ_JAVREV010000003.1"/>
</dbReference>
<comment type="caution">
    <text evidence="3">The sequence shown here is derived from an EMBL/GenBank/DDBJ whole genome shotgun (WGS) entry which is preliminary data.</text>
</comment>
<dbReference type="InterPro" id="IPR011704">
    <property type="entry name" value="ATPase_dyneun-rel_AAA"/>
</dbReference>
<dbReference type="Proteomes" id="UP001183615">
    <property type="component" value="Unassembled WGS sequence"/>
</dbReference>
<dbReference type="SMART" id="SM00382">
    <property type="entry name" value="AAA"/>
    <property type="match status" value="1"/>
</dbReference>
<protein>
    <submittedName>
        <fullName evidence="3">MoxR family ATPase</fullName>
    </submittedName>
</protein>
<gene>
    <name evidence="3" type="ORF">RM779_06485</name>
</gene>
<organism evidence="3 4">
    <name type="scientific">Streptomyces johnsoniae</name>
    <dbReference type="NCBI Taxonomy" id="3075532"/>
    <lineage>
        <taxon>Bacteria</taxon>
        <taxon>Bacillati</taxon>
        <taxon>Actinomycetota</taxon>
        <taxon>Actinomycetes</taxon>
        <taxon>Kitasatosporales</taxon>
        <taxon>Streptomycetaceae</taxon>
        <taxon>Streptomyces</taxon>
    </lineage>
</organism>
<feature type="domain" description="AAA+ ATPase" evidence="2">
    <location>
        <begin position="69"/>
        <end position="227"/>
    </location>
</feature>
<proteinExistence type="predicted"/>